<gene>
    <name evidence="1" type="ORF">S01H4_37191</name>
</gene>
<protein>
    <submittedName>
        <fullName evidence="1">Uncharacterized protein</fullName>
    </submittedName>
</protein>
<accession>X1CQA7</accession>
<name>X1CQA7_9ZZZZ</name>
<sequence>MLFNEILQEVIKLKTELADIKNKFNQSDNLKIADITKEFDLLDASFNKTNKVFAKKFNSCNKNIENFDEKSKLTILQWEKFTSFFQNEISDLKDEYVNDIISNRINIMAVEKKTNNIRLIDLKDDVKLSCKVLIKRLKDMIDISKINAELNESDKTILIYTDFYYLNKELRNYIENQLLKLNRERVGKILALYDSSIRNLNLNTNMLELQNRISDLRVFEEVIPKKFYNKVNELQINQEWQEFLETKEYFES</sequence>
<dbReference type="AlphaFoldDB" id="X1CQA7"/>
<comment type="caution">
    <text evidence="1">The sequence shown here is derived from an EMBL/GenBank/DDBJ whole genome shotgun (WGS) entry which is preliminary data.</text>
</comment>
<organism evidence="1">
    <name type="scientific">marine sediment metagenome</name>
    <dbReference type="NCBI Taxonomy" id="412755"/>
    <lineage>
        <taxon>unclassified sequences</taxon>
        <taxon>metagenomes</taxon>
        <taxon>ecological metagenomes</taxon>
    </lineage>
</organism>
<reference evidence="1" key="1">
    <citation type="journal article" date="2014" name="Front. Microbiol.">
        <title>High frequency of phylogenetically diverse reductive dehalogenase-homologous genes in deep subseafloor sedimentary metagenomes.</title>
        <authorList>
            <person name="Kawai M."/>
            <person name="Futagami T."/>
            <person name="Toyoda A."/>
            <person name="Takaki Y."/>
            <person name="Nishi S."/>
            <person name="Hori S."/>
            <person name="Arai W."/>
            <person name="Tsubouchi T."/>
            <person name="Morono Y."/>
            <person name="Uchiyama I."/>
            <person name="Ito T."/>
            <person name="Fujiyama A."/>
            <person name="Inagaki F."/>
            <person name="Takami H."/>
        </authorList>
    </citation>
    <scope>NUCLEOTIDE SEQUENCE</scope>
    <source>
        <strain evidence="1">Expedition CK06-06</strain>
    </source>
</reference>
<dbReference type="EMBL" id="BART01019959">
    <property type="protein sequence ID" value="GAG98318.1"/>
    <property type="molecule type" value="Genomic_DNA"/>
</dbReference>
<feature type="non-terminal residue" evidence="1">
    <location>
        <position position="252"/>
    </location>
</feature>
<proteinExistence type="predicted"/>
<evidence type="ECO:0000313" key="1">
    <source>
        <dbReference type="EMBL" id="GAG98318.1"/>
    </source>
</evidence>